<reference evidence="2 3" key="1">
    <citation type="journal article" date="2021" name="Int. J. Syst. Evol. Microbiol.">
        <title>Novosphingobium decolorationis sp. nov., an aniline blue-decolourizing bacterium isolated from East Pacific sediment.</title>
        <authorList>
            <person name="Chen X."/>
            <person name="Dong B."/>
            <person name="Chen T."/>
            <person name="Ren N."/>
            <person name="Wang J."/>
            <person name="Xu Y."/>
            <person name="Yang J."/>
            <person name="Zhu S."/>
            <person name="Chen J."/>
        </authorList>
    </citation>
    <scope>NUCLEOTIDE SEQUENCE [LARGE SCALE GENOMIC DNA]</scope>
    <source>
        <strain evidence="2 3">502str22</strain>
    </source>
</reference>
<feature type="signal peptide" evidence="1">
    <location>
        <begin position="1"/>
        <end position="33"/>
    </location>
</feature>
<sequence>MRLSPLRSRRPFRLRFLAAPLLASCSLAPAAQAQDAAARAARTLATCKPAAPCDSPLPVKVVVVSLFEIGEDEGDTAGEFQLWKERRGLTTRIPFPQGFHDLYYNPDTQVLGVVTGIGTARSTAATMALGLDDRLDLTQAYWLVAGIAGIDPQDASIGSVALARYVVDGDLAHEIDAREIPVDWDFGYFARGTQGPHDAQTPLDPSGGEVFQINPSLEQWAFALTRDIALPDTPEIARERASFTGFPKALEPPRVLEGEQLSAMTFWHGARMTDWANHWVRQWTGGKGEFVTSAMEDTGILQAMTYLDAAGRADRDRVLVLRAGSNFTMPPPGTDAASYLLRENEGYAGLEAAVENLYTVGSVLVDELLGNWERYSQTTP</sequence>
<dbReference type="InterPro" id="IPR035994">
    <property type="entry name" value="Nucleoside_phosphorylase_sf"/>
</dbReference>
<proteinExistence type="predicted"/>
<evidence type="ECO:0000313" key="3">
    <source>
        <dbReference type="Proteomes" id="UP000677126"/>
    </source>
</evidence>
<dbReference type="PIRSF" id="PIRSF013171">
    <property type="entry name" value="Pur_nuclsid_perm"/>
    <property type="match status" value="1"/>
</dbReference>
<gene>
    <name evidence="2" type="ORF">HT578_09830</name>
</gene>
<dbReference type="PANTHER" id="PTHR38643:SF1">
    <property type="entry name" value="PURINE NUCLEOSIDE PERMEASE C285.05-RELATED"/>
    <property type="match status" value="1"/>
</dbReference>
<keyword evidence="1" id="KW-0732">Signal</keyword>
<dbReference type="EMBL" id="CP054856">
    <property type="protein sequence ID" value="QVM83955.1"/>
    <property type="molecule type" value="Genomic_DNA"/>
</dbReference>
<dbReference type="Gene3D" id="3.40.50.1580">
    <property type="entry name" value="Nucleoside phosphorylase domain"/>
    <property type="match status" value="1"/>
</dbReference>
<dbReference type="PANTHER" id="PTHR38643">
    <property type="entry name" value="PURINE NUCLEOSIDE PERMEASE C285.05-RELATED"/>
    <property type="match status" value="1"/>
</dbReference>
<evidence type="ECO:0000256" key="1">
    <source>
        <dbReference type="SAM" id="SignalP"/>
    </source>
</evidence>
<protein>
    <submittedName>
        <fullName evidence="2">Purine nucleoside permease</fullName>
    </submittedName>
</protein>
<dbReference type="RefSeq" id="WP_213503829.1">
    <property type="nucleotide sequence ID" value="NZ_CP054856.1"/>
</dbReference>
<accession>A0ABX8E449</accession>
<feature type="chain" id="PRO_5045855914" evidence="1">
    <location>
        <begin position="34"/>
        <end position="380"/>
    </location>
</feature>
<name>A0ABX8E449_9SPHN</name>
<organism evidence="2 3">
    <name type="scientific">Novosphingobium decolorationis</name>
    <dbReference type="NCBI Taxonomy" id="2698673"/>
    <lineage>
        <taxon>Bacteria</taxon>
        <taxon>Pseudomonadati</taxon>
        <taxon>Pseudomonadota</taxon>
        <taxon>Alphaproteobacteria</taxon>
        <taxon>Sphingomonadales</taxon>
        <taxon>Sphingomonadaceae</taxon>
        <taxon>Novosphingobium</taxon>
    </lineage>
</organism>
<dbReference type="Proteomes" id="UP000677126">
    <property type="component" value="Chromosome"/>
</dbReference>
<evidence type="ECO:0000313" key="2">
    <source>
        <dbReference type="EMBL" id="QVM83955.1"/>
    </source>
</evidence>
<keyword evidence="3" id="KW-1185">Reference proteome</keyword>
<dbReference type="InterPro" id="IPR009486">
    <property type="entry name" value="Pur_nuclsid_perm"/>
</dbReference>
<dbReference type="Pfam" id="PF06516">
    <property type="entry name" value="NUP"/>
    <property type="match status" value="1"/>
</dbReference>